<sequence length="149" mass="17047">MPSATDTGLLRASKLQILKRPLLKAMEEYFSAVSKMEQTVMFPSLLRGISLDKLDDPTEADSGSKDLYEYFMQLKSIKGMVEGGLAPLEGRDPSIAVRLREQEDREKADLEGFFYYHVSNLYRILNQLTRRADAVTTKYNEIMCQINRN</sequence>
<evidence type="ECO:0000313" key="1">
    <source>
        <dbReference type="EMBL" id="KAH8004199.1"/>
    </source>
</evidence>
<reference evidence="1" key="1">
    <citation type="submission" date="2021-08" db="EMBL/GenBank/DDBJ databases">
        <title>The first chromosome-level gecko genome reveals the dynamic sex chromosomes of Neotropical dwarf geckos (Sphaerodactylidae: Sphaerodactylus).</title>
        <authorList>
            <person name="Pinto B.J."/>
            <person name="Keating S.E."/>
            <person name="Gamble T."/>
        </authorList>
    </citation>
    <scope>NUCLEOTIDE SEQUENCE</scope>
    <source>
        <strain evidence="1">TG3544</strain>
    </source>
</reference>
<proteinExistence type="predicted"/>
<keyword evidence="2" id="KW-1185">Reference proteome</keyword>
<comment type="caution">
    <text evidence="1">The sequence shown here is derived from an EMBL/GenBank/DDBJ whole genome shotgun (WGS) entry which is preliminary data.</text>
</comment>
<gene>
    <name evidence="1" type="ORF">K3G42_004602</name>
</gene>
<protein>
    <submittedName>
        <fullName evidence="1">Uncharacterized protein</fullName>
    </submittedName>
</protein>
<name>A0ACB8FFV3_9SAUR</name>
<organism evidence="1 2">
    <name type="scientific">Sphaerodactylus townsendi</name>
    <dbReference type="NCBI Taxonomy" id="933632"/>
    <lineage>
        <taxon>Eukaryota</taxon>
        <taxon>Metazoa</taxon>
        <taxon>Chordata</taxon>
        <taxon>Craniata</taxon>
        <taxon>Vertebrata</taxon>
        <taxon>Euteleostomi</taxon>
        <taxon>Lepidosauria</taxon>
        <taxon>Squamata</taxon>
        <taxon>Bifurcata</taxon>
        <taxon>Gekkota</taxon>
        <taxon>Sphaerodactylidae</taxon>
        <taxon>Sphaerodactylus</taxon>
    </lineage>
</organism>
<dbReference type="Proteomes" id="UP000827872">
    <property type="component" value="Linkage Group LG04"/>
</dbReference>
<evidence type="ECO:0000313" key="2">
    <source>
        <dbReference type="Proteomes" id="UP000827872"/>
    </source>
</evidence>
<accession>A0ACB8FFV3</accession>
<dbReference type="EMBL" id="CM037617">
    <property type="protein sequence ID" value="KAH8004199.1"/>
    <property type="molecule type" value="Genomic_DNA"/>
</dbReference>